<evidence type="ECO:0000313" key="1">
    <source>
        <dbReference type="EMBL" id="PKC14210.1"/>
    </source>
</evidence>
<name>A0A2N0Q545_9GLOM</name>
<gene>
    <name evidence="1" type="ORF">RhiirA5_495574</name>
</gene>
<organism evidence="1 2">
    <name type="scientific">Rhizophagus irregularis</name>
    <dbReference type="NCBI Taxonomy" id="588596"/>
    <lineage>
        <taxon>Eukaryota</taxon>
        <taxon>Fungi</taxon>
        <taxon>Fungi incertae sedis</taxon>
        <taxon>Mucoromycota</taxon>
        <taxon>Glomeromycotina</taxon>
        <taxon>Glomeromycetes</taxon>
        <taxon>Glomerales</taxon>
        <taxon>Glomeraceae</taxon>
        <taxon>Rhizophagus</taxon>
    </lineage>
</organism>
<reference evidence="1 2" key="2">
    <citation type="submission" date="2017-09" db="EMBL/GenBank/DDBJ databases">
        <title>Extensive intraspecific genome diversity in a model arbuscular mycorrhizal fungus.</title>
        <authorList>
            <person name="Chen E.C."/>
            <person name="Morin E."/>
            <person name="Beaudet D."/>
            <person name="Noel J."/>
            <person name="Ndikumana S."/>
            <person name="Charron P."/>
            <person name="St-Onge C."/>
            <person name="Giorgi J."/>
            <person name="Grigoriev I.V."/>
            <person name="Roux C."/>
            <person name="Martin F.M."/>
            <person name="Corradi N."/>
        </authorList>
    </citation>
    <scope>NUCLEOTIDE SEQUENCE [LARGE SCALE GENOMIC DNA]</scope>
    <source>
        <strain evidence="1 2">A5</strain>
    </source>
</reference>
<evidence type="ECO:0008006" key="3">
    <source>
        <dbReference type="Google" id="ProtNLM"/>
    </source>
</evidence>
<comment type="caution">
    <text evidence="1">The sequence shown here is derived from an EMBL/GenBank/DDBJ whole genome shotgun (WGS) entry which is preliminary data.</text>
</comment>
<accession>A0A2N0Q545</accession>
<dbReference type="Proteomes" id="UP000232722">
    <property type="component" value="Unassembled WGS sequence"/>
</dbReference>
<proteinExistence type="predicted"/>
<dbReference type="VEuPathDB" id="FungiDB:RhiirFUN_015572"/>
<dbReference type="Gene3D" id="3.80.10.10">
    <property type="entry name" value="Ribonuclease Inhibitor"/>
    <property type="match status" value="1"/>
</dbReference>
<dbReference type="AlphaFoldDB" id="A0A2N0Q545"/>
<dbReference type="EMBL" id="LLXJ01000147">
    <property type="protein sequence ID" value="PKC14210.1"/>
    <property type="molecule type" value="Genomic_DNA"/>
</dbReference>
<dbReference type="VEuPathDB" id="FungiDB:FUN_001237"/>
<dbReference type="InterPro" id="IPR032675">
    <property type="entry name" value="LRR_dom_sf"/>
</dbReference>
<protein>
    <recommendedName>
        <fullName evidence="3">F-box domain-containing protein</fullName>
    </recommendedName>
</protein>
<sequence length="515" mass="61592">MIQLPSDCLEEIFEHLEQDRNTLYSCLLVNRLWCESSVRILWRDIWKFTNITNTILRQRISNKIFNILIKFLSNETKEKLLKNEILIPNIKTKKPIFNYPSYCKVISIREIIQIIISNKKLYKTKNNIKEKYLLIIKEIIKIFIKEITTLNKLIYYWEEKDYWDWNNYYNRNIPIIKKLSGGGNEIKCLDLTELRCSTNIASELFYQLSKISYNIKLISIDYNNEISNGLKELIYVQQNLKNFYITSRGSSGDINYENITNSLTKHINKLKICGKKNEGPLPPINKFINLKEINLLFFKDDKLLKIIYQQINYIQLQILKLSFKSLQVDLLIKFLENNGKNLIQLYISYHDNTYDPLNLSIAKFCPNLKSLHSPFIKNEIETLKIIFINCKKLESINILCGSLYLKENELLNIISKYSSKNFHELKLRYCLDSNILLKDLESFFIDWMNRVPQRSLLFIITKGHQNIISLEDKKENFEIIEKYQKLGIIKFKKYDNEEFIYYDNNYYYRKEEIFF</sequence>
<dbReference type="SUPFAM" id="SSF52047">
    <property type="entry name" value="RNI-like"/>
    <property type="match status" value="1"/>
</dbReference>
<dbReference type="VEuPathDB" id="FungiDB:RhiirA1_457079"/>
<dbReference type="CDD" id="cd09917">
    <property type="entry name" value="F-box_SF"/>
    <property type="match status" value="1"/>
</dbReference>
<evidence type="ECO:0000313" key="2">
    <source>
        <dbReference type="Proteomes" id="UP000232722"/>
    </source>
</evidence>
<reference evidence="1 2" key="1">
    <citation type="submission" date="2016-04" db="EMBL/GenBank/DDBJ databases">
        <title>Genome analyses suggest a sexual origin of heterokaryosis in a supposedly ancient asexual fungus.</title>
        <authorList>
            <person name="Ropars J."/>
            <person name="Sedzielewska K."/>
            <person name="Noel J."/>
            <person name="Charron P."/>
            <person name="Farinelli L."/>
            <person name="Marton T."/>
            <person name="Kruger M."/>
            <person name="Pelin A."/>
            <person name="Brachmann A."/>
            <person name="Corradi N."/>
        </authorList>
    </citation>
    <scope>NUCLEOTIDE SEQUENCE [LARGE SCALE GENOMIC DNA]</scope>
    <source>
        <strain evidence="1 2">A5</strain>
    </source>
</reference>